<evidence type="ECO:0008006" key="5">
    <source>
        <dbReference type="Google" id="ProtNLM"/>
    </source>
</evidence>
<name>A0A6T1JZ30_9DINO</name>
<proteinExistence type="predicted"/>
<feature type="region of interest" description="Disordered" evidence="2">
    <location>
        <begin position="266"/>
        <end position="421"/>
    </location>
</feature>
<accession>A0A6T1JZ30</accession>
<dbReference type="Gene3D" id="2.40.50.1060">
    <property type="match status" value="1"/>
</dbReference>
<organism evidence="4">
    <name type="scientific">Alexandrium monilatum</name>
    <dbReference type="NCBI Taxonomy" id="311494"/>
    <lineage>
        <taxon>Eukaryota</taxon>
        <taxon>Sar</taxon>
        <taxon>Alveolata</taxon>
        <taxon>Dinophyceae</taxon>
        <taxon>Gonyaulacales</taxon>
        <taxon>Pyrocystaceae</taxon>
        <taxon>Alexandrium</taxon>
    </lineage>
</organism>
<keyword evidence="1" id="KW-0539">Nucleus</keyword>
<feature type="compositionally biased region" description="Low complexity" evidence="2">
    <location>
        <begin position="321"/>
        <end position="339"/>
    </location>
</feature>
<dbReference type="AlphaFoldDB" id="A0A6T1JZ30"/>
<feature type="compositionally biased region" description="Basic residues" evidence="2">
    <location>
        <begin position="295"/>
        <end position="310"/>
    </location>
</feature>
<reference evidence="4" key="1">
    <citation type="submission" date="2021-01" db="EMBL/GenBank/DDBJ databases">
        <authorList>
            <person name="Corre E."/>
            <person name="Pelletier E."/>
            <person name="Niang G."/>
            <person name="Scheremetjew M."/>
            <person name="Finn R."/>
            <person name="Kale V."/>
            <person name="Holt S."/>
            <person name="Cochrane G."/>
            <person name="Meng A."/>
            <person name="Brown T."/>
            <person name="Cohen L."/>
        </authorList>
    </citation>
    <scope>NUCLEOTIDE SEQUENCE</scope>
    <source>
        <strain evidence="4">CCMP3105</strain>
    </source>
</reference>
<evidence type="ECO:0000256" key="1">
    <source>
        <dbReference type="ARBA" id="ARBA00023242"/>
    </source>
</evidence>
<dbReference type="EMBL" id="HBNR01066813">
    <property type="protein sequence ID" value="CAE4639219.1"/>
    <property type="molecule type" value="Transcribed_RNA"/>
</dbReference>
<dbReference type="EMBL" id="HBNR01066812">
    <property type="protein sequence ID" value="CAE4639218.1"/>
    <property type="molecule type" value="Transcribed_RNA"/>
</dbReference>
<evidence type="ECO:0000256" key="2">
    <source>
        <dbReference type="SAM" id="MobiDB-lite"/>
    </source>
</evidence>
<dbReference type="PANTHER" id="PTHR12709:SF5">
    <property type="entry name" value="DNA-DIRECTED RNA POLYMERASE I SUBUNIT RPA43"/>
    <property type="match status" value="1"/>
</dbReference>
<sequence>MPLAHSAYRPLPVVEFLGSRPISAEDAARGLASSVETDEGAAPEARYELPGSTLVNFRQIPGIVDALQTDWVSLPGRERPADCFVEVRGRLETHLHPCFLGEKLALGLRGAAGTLLLRFNKVLQCVPLGFTRLLPAGTHGAIVGESPYVHFLVAFSAVGFVPKQGQWFIGRIAEQQTMQGLNVLILNCFNMFIRRREMPRQLRFDDEKGIWSYEGEDEKAVRLRSKRGPIWVQNRSSVIGSRGPVSLFGTLHWPCFAGEGRGPAVPAEHWRSNGDAGSSALPPTFTAAEVLPSHKEKKEKKEKKDKKEKKEHKEENPWKDGAPMPSGGAADAAPAAAGRPPGPSGGVWTCPSCNASAEGATCRRCLAPRPGAEAVDRGKRRRKGADGSSVDPGSGVRKEASTIGTPKRRRQGAASGSAAGP</sequence>
<dbReference type="GO" id="GO:0006352">
    <property type="term" value="P:DNA-templated transcription initiation"/>
    <property type="evidence" value="ECO:0007669"/>
    <property type="project" value="InterPro"/>
</dbReference>
<protein>
    <recommendedName>
        <fullName evidence="5">RanBP2-type domain-containing protein</fullName>
    </recommendedName>
</protein>
<evidence type="ECO:0000313" key="4">
    <source>
        <dbReference type="EMBL" id="CAE4639219.1"/>
    </source>
</evidence>
<dbReference type="InterPro" id="IPR045113">
    <property type="entry name" value="Rpb7-like"/>
</dbReference>
<evidence type="ECO:0000313" key="3">
    <source>
        <dbReference type="EMBL" id="CAE4639218.1"/>
    </source>
</evidence>
<dbReference type="PANTHER" id="PTHR12709">
    <property type="entry name" value="DNA-DIRECTED RNA POLYMERASE II, III"/>
    <property type="match status" value="1"/>
</dbReference>
<dbReference type="GO" id="GO:0005736">
    <property type="term" value="C:RNA polymerase I complex"/>
    <property type="evidence" value="ECO:0007669"/>
    <property type="project" value="TreeGrafter"/>
</dbReference>
<feature type="compositionally biased region" description="Low complexity" evidence="2">
    <location>
        <begin position="412"/>
        <end position="421"/>
    </location>
</feature>
<dbReference type="GO" id="GO:0006362">
    <property type="term" value="P:transcription elongation by RNA polymerase I"/>
    <property type="evidence" value="ECO:0007669"/>
    <property type="project" value="TreeGrafter"/>
</dbReference>
<gene>
    <name evidence="3" type="ORF">AMON00008_LOCUS47205</name>
    <name evidence="4" type="ORF">AMON00008_LOCUS47206</name>
</gene>